<dbReference type="GO" id="GO:0006689">
    <property type="term" value="P:ganglioside catabolic process"/>
    <property type="evidence" value="ECO:0007669"/>
    <property type="project" value="TreeGrafter"/>
</dbReference>
<proteinExistence type="inferred from homology"/>
<evidence type="ECO:0000259" key="5">
    <source>
        <dbReference type="Pfam" id="PF13088"/>
    </source>
</evidence>
<dbReference type="Gene3D" id="2.120.10.10">
    <property type="match status" value="1"/>
</dbReference>
<dbReference type="Proteomes" id="UP000557872">
    <property type="component" value="Unassembled WGS sequence"/>
</dbReference>
<evidence type="ECO:0000256" key="4">
    <source>
        <dbReference type="SAM" id="SignalP"/>
    </source>
</evidence>
<dbReference type="InterPro" id="IPR036278">
    <property type="entry name" value="Sialidase_sf"/>
</dbReference>
<dbReference type="GO" id="GO:0004308">
    <property type="term" value="F:exo-alpha-sialidase activity"/>
    <property type="evidence" value="ECO:0007669"/>
    <property type="project" value="UniProtKB-EC"/>
</dbReference>
<evidence type="ECO:0000313" key="7">
    <source>
        <dbReference type="Proteomes" id="UP000557872"/>
    </source>
</evidence>
<dbReference type="PANTHER" id="PTHR10628">
    <property type="entry name" value="SIALIDASE"/>
    <property type="match status" value="1"/>
</dbReference>
<evidence type="ECO:0000256" key="1">
    <source>
        <dbReference type="ARBA" id="ARBA00000427"/>
    </source>
</evidence>
<evidence type="ECO:0000313" key="6">
    <source>
        <dbReference type="EMBL" id="NWK54142.1"/>
    </source>
</evidence>
<evidence type="ECO:0000256" key="3">
    <source>
        <dbReference type="ARBA" id="ARBA00012733"/>
    </source>
</evidence>
<comment type="similarity">
    <text evidence="2">Belongs to the glycosyl hydrolase 33 family.</text>
</comment>
<accession>A0A851GB05</accession>
<feature type="chain" id="PRO_5032917830" description="exo-alpha-sialidase" evidence="4">
    <location>
        <begin position="21"/>
        <end position="407"/>
    </location>
</feature>
<keyword evidence="4" id="KW-0732">Signal</keyword>
<dbReference type="GO" id="GO:0016020">
    <property type="term" value="C:membrane"/>
    <property type="evidence" value="ECO:0007669"/>
    <property type="project" value="TreeGrafter"/>
</dbReference>
<dbReference type="Pfam" id="PF13088">
    <property type="entry name" value="BNR_2"/>
    <property type="match status" value="1"/>
</dbReference>
<feature type="signal peptide" evidence="4">
    <location>
        <begin position="1"/>
        <end position="20"/>
    </location>
</feature>
<organism evidence="6 7">
    <name type="scientific">Oceaniferula marina</name>
    <dbReference type="NCBI Taxonomy" id="2748318"/>
    <lineage>
        <taxon>Bacteria</taxon>
        <taxon>Pseudomonadati</taxon>
        <taxon>Verrucomicrobiota</taxon>
        <taxon>Verrucomicrobiia</taxon>
        <taxon>Verrucomicrobiales</taxon>
        <taxon>Verrucomicrobiaceae</taxon>
        <taxon>Oceaniferula</taxon>
    </lineage>
</organism>
<evidence type="ECO:0000256" key="2">
    <source>
        <dbReference type="ARBA" id="ARBA00009348"/>
    </source>
</evidence>
<dbReference type="InterPro" id="IPR011040">
    <property type="entry name" value="Sialidase"/>
</dbReference>
<dbReference type="InterPro" id="IPR026856">
    <property type="entry name" value="Sialidase_fam"/>
</dbReference>
<gene>
    <name evidence="6" type="ORF">HW115_00850</name>
</gene>
<keyword evidence="7" id="KW-1185">Reference proteome</keyword>
<feature type="domain" description="Sialidase" evidence="5">
    <location>
        <begin position="76"/>
        <end position="363"/>
    </location>
</feature>
<name>A0A851GB05_9BACT</name>
<dbReference type="GO" id="GO:0005737">
    <property type="term" value="C:cytoplasm"/>
    <property type="evidence" value="ECO:0007669"/>
    <property type="project" value="TreeGrafter"/>
</dbReference>
<sequence>MKAIFLLVTAMLCGSLLTSAKDHTAYKVVTIASMKDLSVQGHPDRAGQYKYLREPNAVVTKSGTLLVAYGPHHTKGKNDRAHQDILLKRSSDSGQTWSENTLIADYGMDSVLPTVLVYDEEKDRVLFVYNIIFNDPERKESKPCQQFVIHSDDEGETWSKPHEILPDIGGICVFGGGNGFQVKYGPNKGRLIISGGVGGKVKYFYSDDHGQTWQTGTFVNKGRKEGTGSETADGTLLMYHRGMGFGLIENRSSDGGKTWTPPRKVCLDMWGQCNNSALSIQHKGRSLIILGGPIGPENADKLALESEAKKLIRGKEDSKQSARSNGAIFISMDGGKSFPVKTLVAPGWTFGYNALVHLPDGKVGFVFEGAYGGQSWQGVKRDHNTGVSLGIYMVIVDLDQALAQPLK</sequence>
<dbReference type="EMBL" id="JACBAZ010000001">
    <property type="protein sequence ID" value="NWK54142.1"/>
    <property type="molecule type" value="Genomic_DNA"/>
</dbReference>
<dbReference type="AlphaFoldDB" id="A0A851GB05"/>
<dbReference type="EC" id="3.2.1.18" evidence="3"/>
<dbReference type="SUPFAM" id="SSF50939">
    <property type="entry name" value="Sialidases"/>
    <property type="match status" value="1"/>
</dbReference>
<comment type="catalytic activity">
    <reaction evidence="1">
        <text>Hydrolysis of alpha-(2-&gt;3)-, alpha-(2-&gt;6)-, alpha-(2-&gt;8)- glycosidic linkages of terminal sialic acid residues in oligosaccharides, glycoproteins, glycolipids, colominic acid and synthetic substrates.</text>
        <dbReference type="EC" id="3.2.1.18"/>
    </reaction>
</comment>
<dbReference type="RefSeq" id="WP_178930685.1">
    <property type="nucleotide sequence ID" value="NZ_JACBAZ010000001.1"/>
</dbReference>
<protein>
    <recommendedName>
        <fullName evidence="3">exo-alpha-sialidase</fullName>
        <ecNumber evidence="3">3.2.1.18</ecNumber>
    </recommendedName>
</protein>
<dbReference type="GO" id="GO:0009313">
    <property type="term" value="P:oligosaccharide catabolic process"/>
    <property type="evidence" value="ECO:0007669"/>
    <property type="project" value="TreeGrafter"/>
</dbReference>
<dbReference type="CDD" id="cd15482">
    <property type="entry name" value="Sialidase_non-viral"/>
    <property type="match status" value="1"/>
</dbReference>
<comment type="caution">
    <text evidence="6">The sequence shown here is derived from an EMBL/GenBank/DDBJ whole genome shotgun (WGS) entry which is preliminary data.</text>
</comment>
<dbReference type="PANTHER" id="PTHR10628:SF30">
    <property type="entry name" value="EXO-ALPHA-SIALIDASE"/>
    <property type="match status" value="1"/>
</dbReference>
<reference evidence="6 7" key="1">
    <citation type="submission" date="2020-07" db="EMBL/GenBank/DDBJ databases">
        <title>Roseicoccus Jingziensis gen. nov., sp. nov., isolated from coastal seawater.</title>
        <authorList>
            <person name="Feng X."/>
        </authorList>
    </citation>
    <scope>NUCLEOTIDE SEQUENCE [LARGE SCALE GENOMIC DNA]</scope>
    <source>
        <strain evidence="6 7">N1E253</strain>
    </source>
</reference>